<evidence type="ECO:0000313" key="2">
    <source>
        <dbReference type="Proteomes" id="UP000730618"/>
    </source>
</evidence>
<protein>
    <recommendedName>
        <fullName evidence="3">VOC domain-containing protein</fullName>
    </recommendedName>
</protein>
<organism evidence="1 2">
    <name type="scientific">Paenibacillus allorhizosphaerae</name>
    <dbReference type="NCBI Taxonomy" id="2849866"/>
    <lineage>
        <taxon>Bacteria</taxon>
        <taxon>Bacillati</taxon>
        <taxon>Bacillota</taxon>
        <taxon>Bacilli</taxon>
        <taxon>Bacillales</taxon>
        <taxon>Paenibacillaceae</taxon>
        <taxon>Paenibacillus</taxon>
    </lineage>
</organism>
<dbReference type="Proteomes" id="UP000730618">
    <property type="component" value="Unassembled WGS sequence"/>
</dbReference>
<reference evidence="1 2" key="1">
    <citation type="submission" date="2021-06" db="EMBL/GenBank/DDBJ databases">
        <authorList>
            <person name="Criscuolo A."/>
        </authorList>
    </citation>
    <scope>NUCLEOTIDE SEQUENCE [LARGE SCALE GENOMIC DNA]</scope>
    <source>
        <strain evidence="2">CIP 111802</strain>
    </source>
</reference>
<sequence>MGAWYDLGEQQLHVVEIPESETLRSGGMNSLEGQVSISVKSYARTLQWLTEAGIPYEAEPDSVAGFSQIYTLDRDRNIIELAAPYNS</sequence>
<evidence type="ECO:0000313" key="1">
    <source>
        <dbReference type="EMBL" id="CAG7632775.1"/>
    </source>
</evidence>
<proteinExistence type="predicted"/>
<name>A0ABM8VEV6_9BACL</name>
<dbReference type="EMBL" id="CAJVCE010000004">
    <property type="protein sequence ID" value="CAG7632775.1"/>
    <property type="molecule type" value="Genomic_DNA"/>
</dbReference>
<keyword evidence="2" id="KW-1185">Reference proteome</keyword>
<accession>A0ABM8VEV6</accession>
<evidence type="ECO:0008006" key="3">
    <source>
        <dbReference type="Google" id="ProtNLM"/>
    </source>
</evidence>
<gene>
    <name evidence="1" type="ORF">PAECIP111802_01879</name>
</gene>
<comment type="caution">
    <text evidence="1">The sequence shown here is derived from an EMBL/GenBank/DDBJ whole genome shotgun (WGS) entry which is preliminary data.</text>
</comment>